<keyword evidence="1" id="KW-0489">Methyltransferase</keyword>
<dbReference type="InterPro" id="IPR029063">
    <property type="entry name" value="SAM-dependent_MTases_sf"/>
</dbReference>
<dbReference type="InterPro" id="IPR006901">
    <property type="entry name" value="TrmK"/>
</dbReference>
<accession>A0A1D7QUA9</accession>
<name>A0A1D7QUA9_9BACI</name>
<dbReference type="RefSeq" id="WP_069364673.1">
    <property type="nucleotide sequence ID" value="NZ_CP012502.1"/>
</dbReference>
<dbReference type="PANTHER" id="PTHR38451">
    <property type="entry name" value="TRNA (ADENINE(22)-N(1))-METHYLTRANSFERASE"/>
    <property type="match status" value="1"/>
</dbReference>
<dbReference type="PANTHER" id="PTHR38451:SF1">
    <property type="entry name" value="TRNA (ADENINE(22)-N(1))-METHYLTRANSFERASE"/>
    <property type="match status" value="1"/>
</dbReference>
<dbReference type="EMBL" id="CP012502">
    <property type="protein sequence ID" value="AOM82604.1"/>
    <property type="molecule type" value="Genomic_DNA"/>
</dbReference>
<proteinExistence type="predicted"/>
<dbReference type="SUPFAM" id="SSF53335">
    <property type="entry name" value="S-adenosyl-L-methionine-dependent methyltransferases"/>
    <property type="match status" value="1"/>
</dbReference>
<dbReference type="KEGG" id="bbev:BBEV_1236"/>
<dbReference type="Gene3D" id="3.40.50.150">
    <property type="entry name" value="Vaccinia Virus protein VP39"/>
    <property type="match status" value="1"/>
</dbReference>
<dbReference type="STRING" id="632773.BBEV_1236"/>
<dbReference type="GO" id="GO:0032259">
    <property type="term" value="P:methylation"/>
    <property type="evidence" value="ECO:0007669"/>
    <property type="project" value="UniProtKB-KW"/>
</dbReference>
<dbReference type="PIRSF" id="PIRSF018637">
    <property type="entry name" value="TrmK"/>
    <property type="match status" value="1"/>
</dbReference>
<evidence type="ECO:0000313" key="1">
    <source>
        <dbReference type="EMBL" id="AOM82604.1"/>
    </source>
</evidence>
<gene>
    <name evidence="1" type="primary">trmK</name>
    <name evidence="1" type="ORF">BBEV_1236</name>
</gene>
<dbReference type="Proteomes" id="UP000094463">
    <property type="component" value="Chromosome"/>
</dbReference>
<dbReference type="PATRIC" id="fig|632773.3.peg.1308"/>
<sequence>MNRHQLSERLQAVSRHVPRGAKLADIGSDHAYLPVYLLEHGVIERAIAGEINDGPLLSAMENIQANGFTDHIQVKKGSGLAVLLNETDIDTVTIAGMGGPLITAILNDGQEHLSTIKRLILQPNVAADRIRQWLYSEGWDLISEEILEEEGHIYEILVAEPGTGTAAYSNVESEFKKELWLGPILIQEKHSAFQKKWKWEYEQLKRIEESLNEAKDKNTVSERLADVDQKITWLKEVFHYE</sequence>
<evidence type="ECO:0000313" key="2">
    <source>
        <dbReference type="Proteomes" id="UP000094463"/>
    </source>
</evidence>
<protein>
    <submittedName>
        <fullName evidence="1">tRNA (Adenine-N(1)-)-methyltransferase TrmK</fullName>
    </submittedName>
</protein>
<keyword evidence="2" id="KW-1185">Reference proteome</keyword>
<dbReference type="GO" id="GO:0160105">
    <property type="term" value="F:tRNA (adenine(22)-N1)-methyltransferase activity"/>
    <property type="evidence" value="ECO:0007669"/>
    <property type="project" value="InterPro"/>
</dbReference>
<keyword evidence="1" id="KW-0808">Transferase</keyword>
<dbReference type="OrthoDB" id="5881184at2"/>
<dbReference type="Gene3D" id="1.10.287.1890">
    <property type="match status" value="1"/>
</dbReference>
<dbReference type="Pfam" id="PF04816">
    <property type="entry name" value="TrmK"/>
    <property type="match status" value="1"/>
</dbReference>
<reference evidence="1 2" key="1">
    <citation type="submission" date="2015-08" db="EMBL/GenBank/DDBJ databases">
        <title>The complete genome sequence of Bacillus beveridgei MLTeJB.</title>
        <authorList>
            <person name="Hanson T.E."/>
            <person name="Mesa C."/>
            <person name="Basesman S.M."/>
            <person name="Oremland R.S."/>
        </authorList>
    </citation>
    <scope>NUCLEOTIDE SEQUENCE [LARGE SCALE GENOMIC DNA]</scope>
    <source>
        <strain evidence="1 2">MLTeJB</strain>
    </source>
</reference>
<dbReference type="AlphaFoldDB" id="A0A1D7QUA9"/>
<organism evidence="1 2">
    <name type="scientific">Salisediminibacterium beveridgei</name>
    <dbReference type="NCBI Taxonomy" id="632773"/>
    <lineage>
        <taxon>Bacteria</taxon>
        <taxon>Bacillati</taxon>
        <taxon>Bacillota</taxon>
        <taxon>Bacilli</taxon>
        <taxon>Bacillales</taxon>
        <taxon>Bacillaceae</taxon>
        <taxon>Salisediminibacterium</taxon>
    </lineage>
</organism>